<feature type="compositionally biased region" description="Polar residues" evidence="13">
    <location>
        <begin position="600"/>
        <end position="609"/>
    </location>
</feature>
<evidence type="ECO:0000256" key="5">
    <source>
        <dbReference type="ARBA" id="ARBA00022553"/>
    </source>
</evidence>
<evidence type="ECO:0000256" key="11">
    <source>
        <dbReference type="ARBA" id="ARBA00048679"/>
    </source>
</evidence>
<dbReference type="InterPro" id="IPR017441">
    <property type="entry name" value="Protein_kinase_ATP_BS"/>
</dbReference>
<organism evidence="15 16">
    <name type="scientific">Podospora didyma</name>
    <dbReference type="NCBI Taxonomy" id="330526"/>
    <lineage>
        <taxon>Eukaryota</taxon>
        <taxon>Fungi</taxon>
        <taxon>Dikarya</taxon>
        <taxon>Ascomycota</taxon>
        <taxon>Pezizomycotina</taxon>
        <taxon>Sordariomycetes</taxon>
        <taxon>Sordariomycetidae</taxon>
        <taxon>Sordariales</taxon>
        <taxon>Podosporaceae</taxon>
        <taxon>Podospora</taxon>
    </lineage>
</organism>
<dbReference type="CDD" id="cd14272">
    <property type="entry name" value="UBA_AMPK-RKs"/>
    <property type="match status" value="1"/>
</dbReference>
<dbReference type="InterPro" id="IPR008271">
    <property type="entry name" value="Ser/Thr_kinase_AS"/>
</dbReference>
<feature type="region of interest" description="Disordered" evidence="13">
    <location>
        <begin position="1035"/>
        <end position="1069"/>
    </location>
</feature>
<keyword evidence="4" id="KW-0723">Serine/threonine-protein kinase</keyword>
<dbReference type="Pfam" id="PF16797">
    <property type="entry name" value="Fungal_KA1"/>
    <property type="match status" value="1"/>
</dbReference>
<dbReference type="PROSITE" id="PS00108">
    <property type="entry name" value="PROTEIN_KINASE_ST"/>
    <property type="match status" value="1"/>
</dbReference>
<feature type="compositionally biased region" description="Low complexity" evidence="13">
    <location>
        <begin position="974"/>
        <end position="986"/>
    </location>
</feature>
<evidence type="ECO:0000313" key="15">
    <source>
        <dbReference type="EMBL" id="KAK3393066.1"/>
    </source>
</evidence>
<evidence type="ECO:0000256" key="1">
    <source>
        <dbReference type="ARBA" id="ARBA00004266"/>
    </source>
</evidence>
<comment type="similarity">
    <text evidence="2">Belongs to the protein kinase superfamily. CAMK Ser/Thr protein kinase family. NIM1 subfamily.</text>
</comment>
<evidence type="ECO:0000259" key="14">
    <source>
        <dbReference type="PROSITE" id="PS50011"/>
    </source>
</evidence>
<feature type="domain" description="Protein kinase" evidence="14">
    <location>
        <begin position="127"/>
        <end position="405"/>
    </location>
</feature>
<keyword evidence="5" id="KW-0597">Phosphoprotein</keyword>
<keyword evidence="16" id="KW-1185">Reference proteome</keyword>
<feature type="region of interest" description="Disordered" evidence="13">
    <location>
        <begin position="964"/>
        <end position="1014"/>
    </location>
</feature>
<feature type="region of interest" description="Disordered" evidence="13">
    <location>
        <begin position="774"/>
        <end position="804"/>
    </location>
</feature>
<feature type="compositionally biased region" description="Polar residues" evidence="13">
    <location>
        <begin position="1"/>
        <end position="14"/>
    </location>
</feature>
<dbReference type="EMBL" id="JAULSW010000001">
    <property type="protein sequence ID" value="KAK3393066.1"/>
    <property type="molecule type" value="Genomic_DNA"/>
</dbReference>
<dbReference type="PANTHER" id="PTHR24346">
    <property type="entry name" value="MAP/MICROTUBULE AFFINITY-REGULATING KINASE"/>
    <property type="match status" value="1"/>
</dbReference>
<dbReference type="InterPro" id="IPR043024">
    <property type="entry name" value="KA1_sf_fungal"/>
</dbReference>
<sequence>MDQQYSTRVSTNRQPLGDATKRVNNATIANVNRHSRVGDDDVFVKPLKPTRGNSNPVLASNDAPAEQHRRHKPSRSNAGDPGPVNKRLSAVTQDSRDSDDPRRISQFSNVSSTASTTRQLKTHIGPWQLGKTLGEGTSARVRLARHRVSHQLVAVKIVAKNTAYLTQSGSLAHLEKMDVRKPSTKADGGLPRMPLAIEREIAILKLIEHPNIIKLHDIWENRAEIYLVTEYVEKGDMYDFMNWNGPLNEEEAVFYFRQIMSALEYCHSLNICHRDLKPENILLKSNGQVKIADFGMAALQQDSTHQLKTACGSPHYAAPELLRHQYYKGSAVDIWSMGVILFAMLAGRLPFDEDDMNLMASKAVRAEYEMPRGLSREAKDLIRRIIVTHPSHRINMKQMWKHALIKQYDYLDDFQSRDGYCQKALRNNMNAGPVSEEHIDPQILRQLKSLWHAYSEDEIKEKLSQDRPNDQKMFYWLLYNHRENQLENYRNDVPISKSDLHHLKPHNWAKRISTCEFKRPGHGDRVFTVISTVADVDEVGTVRSYDPFNASQVLQPRNSQISHAKITVHRSGTESGPVQRSYHSYKSVGGSFQQRRRMNSQRTNTTSQLKSPIRSSASSIKSHHASPRVRVNARTKRGVDFSNVRNKDRRHGHRRSNASSLGAPASIAGDNTTYDRDTRSPSSPQKHPRSKAARGAVTRSMMDIGKPRDDSLIWNEELMQLGHRIAKDCDEAFRSSLLLPESNTGIGESREASPFSLSLGTPTAPLFSQTPCPVPAGNHQPWDTRPLPPVPSSGSKTSDLSRKKKAGSLFKTQKYPTLDPVSNITVSERRTVSEPVYNHSGREIRPMPSICENTPEEWRRQNMSKLHFMPAVPDTPSPVGNNGLDYLTSVENSIRVVNSPTTNLPQDPVIAPPPLNVRKVSRVASGGAKSGFTATLQTLEENQQGHDAQSNDAVAQGKKRVSSWFKRSSKENPSDSSFVTVTDSSVHLSGGATDADETKQQRPDSCSDNRALGSEPAKKKAFNFSFWKSNKNEPRMSLAGPDLEESSPYAEDEKSIRPKPSKKALSMASGNEPKVWCDNDVGVRKIEVHQNWLARLFRVKPAMRYLCFTAQKRKARQEVAIMLREWRKYGIKDVEADKERNIVFARVGAKNCKDLHLKEVSFAVEIMTVIEHGKRNHLSIARITQEKGAASSFHKVVDAMNSAFTSRGLIVTDKRKTTMMIKTLNS</sequence>
<proteinExistence type="inferred from homology"/>
<feature type="region of interest" description="Disordered" evidence="13">
    <location>
        <begin position="568"/>
        <end position="702"/>
    </location>
</feature>
<evidence type="ECO:0000256" key="6">
    <source>
        <dbReference type="ARBA" id="ARBA00022679"/>
    </source>
</evidence>
<comment type="catalytic activity">
    <reaction evidence="10">
        <text>L-threonyl-[protein] + ATP = O-phospho-L-threonyl-[protein] + ADP + H(+)</text>
        <dbReference type="Rhea" id="RHEA:46608"/>
        <dbReference type="Rhea" id="RHEA-COMP:11060"/>
        <dbReference type="Rhea" id="RHEA-COMP:11605"/>
        <dbReference type="ChEBI" id="CHEBI:15378"/>
        <dbReference type="ChEBI" id="CHEBI:30013"/>
        <dbReference type="ChEBI" id="CHEBI:30616"/>
        <dbReference type="ChEBI" id="CHEBI:61977"/>
        <dbReference type="ChEBI" id="CHEBI:456216"/>
        <dbReference type="EC" id="2.7.11.1"/>
    </reaction>
</comment>
<gene>
    <name evidence="15" type="ORF">B0H63DRAFT_505044</name>
</gene>
<reference evidence="15" key="2">
    <citation type="submission" date="2023-06" db="EMBL/GenBank/DDBJ databases">
        <authorList>
            <consortium name="Lawrence Berkeley National Laboratory"/>
            <person name="Haridas S."/>
            <person name="Hensen N."/>
            <person name="Bonometti L."/>
            <person name="Westerberg I."/>
            <person name="Brannstrom I.O."/>
            <person name="Guillou S."/>
            <person name="Cros-Aarteil S."/>
            <person name="Calhoun S."/>
            <person name="Kuo A."/>
            <person name="Mondo S."/>
            <person name="Pangilinan J."/>
            <person name="Riley R."/>
            <person name="LaButti K."/>
            <person name="Andreopoulos B."/>
            <person name="Lipzen A."/>
            <person name="Chen C."/>
            <person name="Yanf M."/>
            <person name="Daum C."/>
            <person name="Ng V."/>
            <person name="Clum A."/>
            <person name="Steindorff A."/>
            <person name="Ohm R."/>
            <person name="Martin F."/>
            <person name="Silar P."/>
            <person name="Natvig D."/>
            <person name="Lalanne C."/>
            <person name="Gautier V."/>
            <person name="Ament-velasquez S.L."/>
            <person name="Kruys A."/>
            <person name="Hutchinson M.I."/>
            <person name="Powell A.J."/>
            <person name="Barry K."/>
            <person name="Miller A.N."/>
            <person name="Grigoriev I.V."/>
            <person name="Debuchy R."/>
            <person name="Gladieux P."/>
            <person name="Thoren M.H."/>
            <person name="Johannesson H."/>
        </authorList>
    </citation>
    <scope>NUCLEOTIDE SEQUENCE</scope>
    <source>
        <strain evidence="15">CBS 232.78</strain>
    </source>
</reference>
<evidence type="ECO:0000256" key="4">
    <source>
        <dbReference type="ARBA" id="ARBA00022527"/>
    </source>
</evidence>
<feature type="compositionally biased region" description="Polar residues" evidence="13">
    <location>
        <begin position="106"/>
        <end position="119"/>
    </location>
</feature>
<feature type="region of interest" description="Disordered" evidence="13">
    <location>
        <begin position="1"/>
        <end position="123"/>
    </location>
</feature>
<dbReference type="AlphaFoldDB" id="A0AAE0U6T7"/>
<dbReference type="GO" id="GO:0035556">
    <property type="term" value="P:intracellular signal transduction"/>
    <property type="evidence" value="ECO:0007669"/>
    <property type="project" value="TreeGrafter"/>
</dbReference>
<evidence type="ECO:0000256" key="13">
    <source>
        <dbReference type="SAM" id="MobiDB-lite"/>
    </source>
</evidence>
<evidence type="ECO:0000256" key="7">
    <source>
        <dbReference type="ARBA" id="ARBA00022741"/>
    </source>
</evidence>
<feature type="compositionally biased region" description="Basic residues" evidence="13">
    <location>
        <begin position="647"/>
        <end position="656"/>
    </location>
</feature>
<keyword evidence="7 12" id="KW-0547">Nucleotide-binding</keyword>
<name>A0AAE0U6T7_9PEZI</name>
<feature type="compositionally biased region" description="Basic and acidic residues" evidence="13">
    <location>
        <begin position="996"/>
        <end position="1007"/>
    </location>
</feature>
<dbReference type="GO" id="GO:0005524">
    <property type="term" value="F:ATP binding"/>
    <property type="evidence" value="ECO:0007669"/>
    <property type="project" value="UniProtKB-UniRule"/>
</dbReference>
<feature type="compositionally biased region" description="Polar residues" evidence="13">
    <location>
        <begin position="22"/>
        <end position="32"/>
    </location>
</feature>
<dbReference type="Gene3D" id="1.10.510.10">
    <property type="entry name" value="Transferase(Phosphotransferase) domain 1"/>
    <property type="match status" value="1"/>
</dbReference>
<evidence type="ECO:0000256" key="2">
    <source>
        <dbReference type="ARBA" id="ARBA00010791"/>
    </source>
</evidence>
<dbReference type="SMART" id="SM00220">
    <property type="entry name" value="S_TKc"/>
    <property type="match status" value="1"/>
</dbReference>
<evidence type="ECO:0000256" key="9">
    <source>
        <dbReference type="ARBA" id="ARBA00022840"/>
    </source>
</evidence>
<dbReference type="InterPro" id="IPR031850">
    <property type="entry name" value="Fungal_KA1_dom"/>
</dbReference>
<protein>
    <recommendedName>
        <fullName evidence="3">non-specific serine/threonine protein kinase</fullName>
        <ecNumber evidence="3">2.7.11.1</ecNumber>
    </recommendedName>
</protein>
<dbReference type="FunFam" id="1.10.510.10:FF:000394">
    <property type="entry name" value="Serine/threonine-protein kinase HSL1"/>
    <property type="match status" value="1"/>
</dbReference>
<feature type="compositionally biased region" description="Basic residues" evidence="13">
    <location>
        <begin position="621"/>
        <end position="636"/>
    </location>
</feature>
<evidence type="ECO:0000256" key="12">
    <source>
        <dbReference type="PROSITE-ProRule" id="PRU10141"/>
    </source>
</evidence>
<dbReference type="PANTHER" id="PTHR24346:SF110">
    <property type="entry name" value="NON-SPECIFIC SERINE_THREONINE PROTEIN KINASE"/>
    <property type="match status" value="1"/>
</dbReference>
<accession>A0AAE0U6T7</accession>
<dbReference type="Pfam" id="PF00069">
    <property type="entry name" value="Pkinase"/>
    <property type="match status" value="1"/>
</dbReference>
<dbReference type="InterPro" id="IPR011009">
    <property type="entry name" value="Kinase-like_dom_sf"/>
</dbReference>
<dbReference type="SUPFAM" id="SSF56112">
    <property type="entry name" value="Protein kinase-like (PK-like)"/>
    <property type="match status" value="1"/>
</dbReference>
<evidence type="ECO:0000256" key="10">
    <source>
        <dbReference type="ARBA" id="ARBA00047899"/>
    </source>
</evidence>
<evidence type="ECO:0000313" key="16">
    <source>
        <dbReference type="Proteomes" id="UP001285441"/>
    </source>
</evidence>
<dbReference type="PROSITE" id="PS50011">
    <property type="entry name" value="PROTEIN_KINASE_DOM"/>
    <property type="match status" value="1"/>
</dbReference>
<evidence type="ECO:0000256" key="3">
    <source>
        <dbReference type="ARBA" id="ARBA00012513"/>
    </source>
</evidence>
<feature type="binding site" evidence="12">
    <location>
        <position position="160"/>
    </location>
    <ligand>
        <name>ATP</name>
        <dbReference type="ChEBI" id="CHEBI:30616"/>
    </ligand>
</feature>
<dbReference type="GO" id="GO:0004674">
    <property type="term" value="F:protein serine/threonine kinase activity"/>
    <property type="evidence" value="ECO:0007669"/>
    <property type="project" value="UniProtKB-KW"/>
</dbReference>
<comment type="subcellular location">
    <subcellularLocation>
        <location evidence="1">Bud neck</location>
    </subcellularLocation>
</comment>
<dbReference type="GO" id="GO:0005940">
    <property type="term" value="C:septin ring"/>
    <property type="evidence" value="ECO:0007669"/>
    <property type="project" value="UniProtKB-ARBA"/>
</dbReference>
<dbReference type="PROSITE" id="PS00107">
    <property type="entry name" value="PROTEIN_KINASE_ATP"/>
    <property type="match status" value="1"/>
</dbReference>
<dbReference type="InterPro" id="IPR000719">
    <property type="entry name" value="Prot_kinase_dom"/>
</dbReference>
<dbReference type="Proteomes" id="UP001285441">
    <property type="component" value="Unassembled WGS sequence"/>
</dbReference>
<evidence type="ECO:0000256" key="8">
    <source>
        <dbReference type="ARBA" id="ARBA00022777"/>
    </source>
</evidence>
<dbReference type="Gene3D" id="3.30.310.220">
    <property type="entry name" value="Fungal kinase associated-1 domain"/>
    <property type="match status" value="1"/>
</dbReference>
<keyword evidence="9 12" id="KW-0067">ATP-binding</keyword>
<keyword evidence="8" id="KW-0418">Kinase</keyword>
<dbReference type="GO" id="GO:0005935">
    <property type="term" value="C:cellular bud neck"/>
    <property type="evidence" value="ECO:0007669"/>
    <property type="project" value="UniProtKB-SubCell"/>
</dbReference>
<feature type="compositionally biased region" description="Low complexity" evidence="13">
    <location>
        <begin position="610"/>
        <end position="620"/>
    </location>
</feature>
<comment type="caution">
    <text evidence="15">The sequence shown here is derived from an EMBL/GenBank/DDBJ whole genome shotgun (WGS) entry which is preliminary data.</text>
</comment>
<comment type="catalytic activity">
    <reaction evidence="11">
        <text>L-seryl-[protein] + ATP = O-phospho-L-seryl-[protein] + ADP + H(+)</text>
        <dbReference type="Rhea" id="RHEA:17989"/>
        <dbReference type="Rhea" id="RHEA-COMP:9863"/>
        <dbReference type="Rhea" id="RHEA-COMP:11604"/>
        <dbReference type="ChEBI" id="CHEBI:15378"/>
        <dbReference type="ChEBI" id="CHEBI:29999"/>
        <dbReference type="ChEBI" id="CHEBI:30616"/>
        <dbReference type="ChEBI" id="CHEBI:83421"/>
        <dbReference type="ChEBI" id="CHEBI:456216"/>
        <dbReference type="EC" id="2.7.11.1"/>
    </reaction>
</comment>
<dbReference type="EC" id="2.7.11.1" evidence="3"/>
<feature type="compositionally biased region" description="Basic and acidic residues" evidence="13">
    <location>
        <begin position="94"/>
        <end position="103"/>
    </location>
</feature>
<reference evidence="15" key="1">
    <citation type="journal article" date="2023" name="Mol. Phylogenet. Evol.">
        <title>Genome-scale phylogeny and comparative genomics of the fungal order Sordariales.</title>
        <authorList>
            <person name="Hensen N."/>
            <person name="Bonometti L."/>
            <person name="Westerberg I."/>
            <person name="Brannstrom I.O."/>
            <person name="Guillou S."/>
            <person name="Cros-Aarteil S."/>
            <person name="Calhoun S."/>
            <person name="Haridas S."/>
            <person name="Kuo A."/>
            <person name="Mondo S."/>
            <person name="Pangilinan J."/>
            <person name="Riley R."/>
            <person name="LaButti K."/>
            <person name="Andreopoulos B."/>
            <person name="Lipzen A."/>
            <person name="Chen C."/>
            <person name="Yan M."/>
            <person name="Daum C."/>
            <person name="Ng V."/>
            <person name="Clum A."/>
            <person name="Steindorff A."/>
            <person name="Ohm R.A."/>
            <person name="Martin F."/>
            <person name="Silar P."/>
            <person name="Natvig D.O."/>
            <person name="Lalanne C."/>
            <person name="Gautier V."/>
            <person name="Ament-Velasquez S.L."/>
            <person name="Kruys A."/>
            <person name="Hutchinson M.I."/>
            <person name="Powell A.J."/>
            <person name="Barry K."/>
            <person name="Miller A.N."/>
            <person name="Grigoriev I.V."/>
            <person name="Debuchy R."/>
            <person name="Gladieux P."/>
            <person name="Hiltunen Thoren M."/>
            <person name="Johannesson H."/>
        </authorList>
    </citation>
    <scope>NUCLEOTIDE SEQUENCE</scope>
    <source>
        <strain evidence="15">CBS 232.78</strain>
    </source>
</reference>
<feature type="compositionally biased region" description="Polar residues" evidence="13">
    <location>
        <begin position="573"/>
        <end position="584"/>
    </location>
</feature>
<keyword evidence="6" id="KW-0808">Transferase</keyword>